<feature type="transmembrane region" description="Helical" evidence="2">
    <location>
        <begin position="169"/>
        <end position="192"/>
    </location>
</feature>
<evidence type="ECO:0008006" key="6">
    <source>
        <dbReference type="Google" id="ProtNLM"/>
    </source>
</evidence>
<dbReference type="EMBL" id="JAULSN010000005">
    <property type="protein sequence ID" value="KAK3371002.1"/>
    <property type="molecule type" value="Genomic_DNA"/>
</dbReference>
<evidence type="ECO:0000313" key="5">
    <source>
        <dbReference type="Proteomes" id="UP001287356"/>
    </source>
</evidence>
<name>A0AAE0K7J6_9PEZI</name>
<keyword evidence="2" id="KW-1133">Transmembrane helix</keyword>
<keyword evidence="3" id="KW-0732">Signal</keyword>
<reference evidence="4" key="2">
    <citation type="submission" date="2023-06" db="EMBL/GenBank/DDBJ databases">
        <authorList>
            <consortium name="Lawrence Berkeley National Laboratory"/>
            <person name="Haridas S."/>
            <person name="Hensen N."/>
            <person name="Bonometti L."/>
            <person name="Westerberg I."/>
            <person name="Brannstrom I.O."/>
            <person name="Guillou S."/>
            <person name="Cros-Aarteil S."/>
            <person name="Calhoun S."/>
            <person name="Kuo A."/>
            <person name="Mondo S."/>
            <person name="Pangilinan J."/>
            <person name="Riley R."/>
            <person name="Labutti K."/>
            <person name="Andreopoulos B."/>
            <person name="Lipzen A."/>
            <person name="Chen C."/>
            <person name="Yanf M."/>
            <person name="Daum C."/>
            <person name="Ng V."/>
            <person name="Clum A."/>
            <person name="Steindorff A."/>
            <person name="Ohm R."/>
            <person name="Martin F."/>
            <person name="Silar P."/>
            <person name="Natvig D."/>
            <person name="Lalanne C."/>
            <person name="Gautier V."/>
            <person name="Ament-Velasquez S.L."/>
            <person name="Kruys A."/>
            <person name="Hutchinson M.I."/>
            <person name="Powell A.J."/>
            <person name="Barry K."/>
            <person name="Miller A.N."/>
            <person name="Grigoriev I.V."/>
            <person name="Debuchy R."/>
            <person name="Gladieux P."/>
            <person name="Thoren M.H."/>
            <person name="Johannesson H."/>
        </authorList>
    </citation>
    <scope>NUCLEOTIDE SEQUENCE</scope>
    <source>
        <strain evidence="4">CBS 958.72</strain>
    </source>
</reference>
<feature type="compositionally biased region" description="Low complexity" evidence="1">
    <location>
        <begin position="127"/>
        <end position="138"/>
    </location>
</feature>
<feature type="chain" id="PRO_5041921427" description="Extracellular membrane protein CFEM domain-containing protein" evidence="3">
    <location>
        <begin position="24"/>
        <end position="196"/>
    </location>
</feature>
<gene>
    <name evidence="4" type="ORF">B0T24DRAFT_304244</name>
</gene>
<accession>A0AAE0K7J6</accession>
<sequence>MTQLTTCRLIALARILLTTVARAQIVPDWSPYPIASQQCLAYYESYSGCSRANGYALNACLCNNGGGWVVNVAQCVESNDAANLDVVYGTLKAACITTSTPISFSLAEWRNAAGATGDGDAQSSAPTTFSTSIVSSSTKPATPGPNPTTPTDGGGGGGGGGGLSTSDKIAVGIGVPVGVFSIIGAIVAWYMCCHTR</sequence>
<dbReference type="AlphaFoldDB" id="A0AAE0K7J6"/>
<dbReference type="Proteomes" id="UP001287356">
    <property type="component" value="Unassembled WGS sequence"/>
</dbReference>
<keyword evidence="2" id="KW-0812">Transmembrane</keyword>
<evidence type="ECO:0000313" key="4">
    <source>
        <dbReference type="EMBL" id="KAK3371002.1"/>
    </source>
</evidence>
<keyword evidence="2" id="KW-0472">Membrane</keyword>
<feature type="region of interest" description="Disordered" evidence="1">
    <location>
        <begin position="116"/>
        <end position="161"/>
    </location>
</feature>
<feature type="compositionally biased region" description="Gly residues" evidence="1">
    <location>
        <begin position="152"/>
        <end position="161"/>
    </location>
</feature>
<protein>
    <recommendedName>
        <fullName evidence="6">Extracellular membrane protein CFEM domain-containing protein</fullName>
    </recommendedName>
</protein>
<evidence type="ECO:0000256" key="3">
    <source>
        <dbReference type="SAM" id="SignalP"/>
    </source>
</evidence>
<keyword evidence="5" id="KW-1185">Reference proteome</keyword>
<feature type="signal peptide" evidence="3">
    <location>
        <begin position="1"/>
        <end position="23"/>
    </location>
</feature>
<evidence type="ECO:0000256" key="1">
    <source>
        <dbReference type="SAM" id="MobiDB-lite"/>
    </source>
</evidence>
<reference evidence="4" key="1">
    <citation type="journal article" date="2023" name="Mol. Phylogenet. Evol.">
        <title>Genome-scale phylogeny and comparative genomics of the fungal order Sordariales.</title>
        <authorList>
            <person name="Hensen N."/>
            <person name="Bonometti L."/>
            <person name="Westerberg I."/>
            <person name="Brannstrom I.O."/>
            <person name="Guillou S."/>
            <person name="Cros-Aarteil S."/>
            <person name="Calhoun S."/>
            <person name="Haridas S."/>
            <person name="Kuo A."/>
            <person name="Mondo S."/>
            <person name="Pangilinan J."/>
            <person name="Riley R."/>
            <person name="LaButti K."/>
            <person name="Andreopoulos B."/>
            <person name="Lipzen A."/>
            <person name="Chen C."/>
            <person name="Yan M."/>
            <person name="Daum C."/>
            <person name="Ng V."/>
            <person name="Clum A."/>
            <person name="Steindorff A."/>
            <person name="Ohm R.A."/>
            <person name="Martin F."/>
            <person name="Silar P."/>
            <person name="Natvig D.O."/>
            <person name="Lalanne C."/>
            <person name="Gautier V."/>
            <person name="Ament-Velasquez S.L."/>
            <person name="Kruys A."/>
            <person name="Hutchinson M.I."/>
            <person name="Powell A.J."/>
            <person name="Barry K."/>
            <person name="Miller A.N."/>
            <person name="Grigoriev I.V."/>
            <person name="Debuchy R."/>
            <person name="Gladieux P."/>
            <person name="Hiltunen Thoren M."/>
            <person name="Johannesson H."/>
        </authorList>
    </citation>
    <scope>NUCLEOTIDE SEQUENCE</scope>
    <source>
        <strain evidence="4">CBS 958.72</strain>
    </source>
</reference>
<organism evidence="4 5">
    <name type="scientific">Lasiosphaeria ovina</name>
    <dbReference type="NCBI Taxonomy" id="92902"/>
    <lineage>
        <taxon>Eukaryota</taxon>
        <taxon>Fungi</taxon>
        <taxon>Dikarya</taxon>
        <taxon>Ascomycota</taxon>
        <taxon>Pezizomycotina</taxon>
        <taxon>Sordariomycetes</taxon>
        <taxon>Sordariomycetidae</taxon>
        <taxon>Sordariales</taxon>
        <taxon>Lasiosphaeriaceae</taxon>
        <taxon>Lasiosphaeria</taxon>
    </lineage>
</organism>
<evidence type="ECO:0000256" key="2">
    <source>
        <dbReference type="SAM" id="Phobius"/>
    </source>
</evidence>
<proteinExistence type="predicted"/>
<comment type="caution">
    <text evidence="4">The sequence shown here is derived from an EMBL/GenBank/DDBJ whole genome shotgun (WGS) entry which is preliminary data.</text>
</comment>